<keyword evidence="1" id="KW-1133">Transmembrane helix</keyword>
<protein>
    <submittedName>
        <fullName evidence="2">Uncharacterized protein</fullName>
    </submittedName>
</protein>
<proteinExistence type="predicted"/>
<gene>
    <name evidence="2" type="ordered locus">Despr_0016</name>
</gene>
<evidence type="ECO:0000256" key="1">
    <source>
        <dbReference type="SAM" id="Phobius"/>
    </source>
</evidence>
<keyword evidence="3" id="KW-1185">Reference proteome</keyword>
<dbReference type="KEGG" id="dpr:Despr_0016"/>
<name>A0A7U3YIY8_DESPD</name>
<dbReference type="EMBL" id="CP002364">
    <property type="protein sequence ID" value="ADW16210.1"/>
    <property type="molecule type" value="Genomic_DNA"/>
</dbReference>
<keyword evidence="1" id="KW-0812">Transmembrane</keyword>
<evidence type="ECO:0000313" key="2">
    <source>
        <dbReference type="EMBL" id="ADW16210.1"/>
    </source>
</evidence>
<dbReference type="Proteomes" id="UP000006365">
    <property type="component" value="Chromosome"/>
</dbReference>
<sequence length="346" mass="39117">MWFKKIFRKFVVITRDVLLASVVSEPEKKVFHNISRQYPRSLHCIVFFFYIYLVFLLFLVAKIAINTLNPGSFIVSARTEQVEYQPESIDPPRIPFHNATVYWEEVGSEVFDPLAPESAKLKSVSHKGAGSLQIHGKAAVIFSRIAKGPVHVKIRSTDKNSLYDDNDQLLCTLPEVVDLVLNDPAAMIAQGVTWKYTVDGPVIVGRVPTYDAYQQNGLLLDGEIHMIAKQLLSGNHYKVDPYKLQLGDGLQFTPTEPKTSGMITFDLDRGLQIVTIVEANSATINKFRGTKLKIRNNLWSKMGKDEELVITWAIMLAVPGSIVFFIRLLYFHSEMKLKNEQSSHDC</sequence>
<feature type="transmembrane region" description="Helical" evidence="1">
    <location>
        <begin position="309"/>
        <end position="330"/>
    </location>
</feature>
<dbReference type="AlphaFoldDB" id="A0A7U3YIY8"/>
<evidence type="ECO:0000313" key="3">
    <source>
        <dbReference type="Proteomes" id="UP000006365"/>
    </source>
</evidence>
<feature type="transmembrane region" description="Helical" evidence="1">
    <location>
        <begin position="44"/>
        <end position="65"/>
    </location>
</feature>
<keyword evidence="1" id="KW-0472">Membrane</keyword>
<dbReference type="RefSeq" id="WP_015722758.1">
    <property type="nucleotide sequence ID" value="NC_014972.1"/>
</dbReference>
<organism evidence="2 3">
    <name type="scientific">Desulfobulbus propionicus (strain ATCC 33891 / DSM 2032 / VKM B-1956 / 1pr3)</name>
    <dbReference type="NCBI Taxonomy" id="577650"/>
    <lineage>
        <taxon>Bacteria</taxon>
        <taxon>Pseudomonadati</taxon>
        <taxon>Thermodesulfobacteriota</taxon>
        <taxon>Desulfobulbia</taxon>
        <taxon>Desulfobulbales</taxon>
        <taxon>Desulfobulbaceae</taxon>
        <taxon>Desulfobulbus</taxon>
    </lineage>
</organism>
<reference evidence="2 3" key="1">
    <citation type="journal article" date="2011" name="Stand. Genomic Sci.">
        <title>Complete genome sequence of Desulfobulbus propionicus type strain (1pr3).</title>
        <authorList>
            <person name="Pagani I."/>
            <person name="Lapidus A."/>
            <person name="Nolan M."/>
            <person name="Lucas S."/>
            <person name="Hammon N."/>
            <person name="Deshpande S."/>
            <person name="Cheng J.F."/>
            <person name="Chertkov O."/>
            <person name="Davenport K."/>
            <person name="Tapia R."/>
            <person name="Han C."/>
            <person name="Goodwin L."/>
            <person name="Pitluck S."/>
            <person name="Liolios K."/>
            <person name="Mavromatis K."/>
            <person name="Ivanova N."/>
            <person name="Mikhailova N."/>
            <person name="Pati A."/>
            <person name="Chen A."/>
            <person name="Palaniappan K."/>
            <person name="Land M."/>
            <person name="Hauser L."/>
            <person name="Chang Y.J."/>
            <person name="Jeffries C.D."/>
            <person name="Detter J.C."/>
            <person name="Brambilla E."/>
            <person name="Kannan K.P."/>
            <person name="Djao O.D."/>
            <person name="Rohde M."/>
            <person name="Pukall R."/>
            <person name="Spring S."/>
            <person name="Goker M."/>
            <person name="Sikorski J."/>
            <person name="Woyke T."/>
            <person name="Bristow J."/>
            <person name="Eisen J.A."/>
            <person name="Markowitz V."/>
            <person name="Hugenholtz P."/>
            <person name="Kyrpides N.C."/>
            <person name="Klenk H.P."/>
        </authorList>
    </citation>
    <scope>NUCLEOTIDE SEQUENCE [LARGE SCALE GENOMIC DNA]</scope>
    <source>
        <strain evidence="3">ATCC 33891 / DSM 2032 / 1pr3</strain>
    </source>
</reference>
<accession>A0A7U3YIY8</accession>